<dbReference type="PANTHER" id="PTHR40375:SF2">
    <property type="entry name" value="SPORULATION-SPECIFIC PROTEIN 22"/>
    <property type="match status" value="1"/>
</dbReference>
<organism evidence="2 3">
    <name type="scientific">Chytriomyces confervae</name>
    <dbReference type="NCBI Taxonomy" id="246404"/>
    <lineage>
        <taxon>Eukaryota</taxon>
        <taxon>Fungi</taxon>
        <taxon>Fungi incertae sedis</taxon>
        <taxon>Chytridiomycota</taxon>
        <taxon>Chytridiomycota incertae sedis</taxon>
        <taxon>Chytridiomycetes</taxon>
        <taxon>Chytridiales</taxon>
        <taxon>Chytriomycetaceae</taxon>
        <taxon>Chytriomyces</taxon>
    </lineage>
</organism>
<dbReference type="Proteomes" id="UP000320333">
    <property type="component" value="Unassembled WGS sequence"/>
</dbReference>
<comment type="caution">
    <text evidence="2">The sequence shown here is derived from an EMBL/GenBank/DDBJ whole genome shotgun (WGS) entry which is preliminary data.</text>
</comment>
<evidence type="ECO:0000256" key="1">
    <source>
        <dbReference type="ARBA" id="ARBA00023254"/>
    </source>
</evidence>
<dbReference type="GO" id="GO:0090173">
    <property type="term" value="P:regulation of synaptonemal complex assembly"/>
    <property type="evidence" value="ECO:0007669"/>
    <property type="project" value="InterPro"/>
</dbReference>
<proteinExistence type="predicted"/>
<reference evidence="2 3" key="1">
    <citation type="journal article" date="2019" name="Sci. Rep.">
        <title>Comparative genomics of chytrid fungi reveal insights into the obligate biotrophic and pathogenic lifestyle of Synchytrium endobioticum.</title>
        <authorList>
            <person name="van de Vossenberg B.T.L.H."/>
            <person name="Warris S."/>
            <person name="Nguyen H.D.T."/>
            <person name="van Gent-Pelzer M.P.E."/>
            <person name="Joly D.L."/>
            <person name="van de Geest H.C."/>
            <person name="Bonants P.J.M."/>
            <person name="Smith D.S."/>
            <person name="Levesque C.A."/>
            <person name="van der Lee T.A.J."/>
        </authorList>
    </citation>
    <scope>NUCLEOTIDE SEQUENCE [LARGE SCALE GENOMIC DNA]</scope>
    <source>
        <strain evidence="2 3">CBS 675.73</strain>
    </source>
</reference>
<keyword evidence="1" id="KW-0469">Meiosis</keyword>
<dbReference type="GO" id="GO:0051321">
    <property type="term" value="P:meiotic cell cycle"/>
    <property type="evidence" value="ECO:0007669"/>
    <property type="project" value="UniProtKB-KW"/>
</dbReference>
<evidence type="ECO:0000313" key="3">
    <source>
        <dbReference type="Proteomes" id="UP000320333"/>
    </source>
</evidence>
<dbReference type="AlphaFoldDB" id="A0A507EN10"/>
<dbReference type="EMBL" id="QEAP01000533">
    <property type="protein sequence ID" value="TPX64705.1"/>
    <property type="molecule type" value="Genomic_DNA"/>
</dbReference>
<name>A0A507EN10_9FUNG</name>
<dbReference type="OrthoDB" id="2108888at2759"/>
<dbReference type="InterPro" id="IPR013940">
    <property type="entry name" value="Spo22/ZIP4/TEX11"/>
</dbReference>
<dbReference type="InterPro" id="IPR039057">
    <property type="entry name" value="Spo22/ZIP4"/>
</dbReference>
<sequence length="464" mass="50953">MEALISASERVIAHKHGGESLRALCAEIEAALSVVGGTAVAQEDLDPIEAAAISLWNESVAIRGSDLETVVRLRGTALMMLHMVANQVAGSSSSAQVCARILTIAVATGRAYHEFGETDNADMAFELAAKYAQDETEEPHYSNDKVAKESAMLLNYRAEILWRKNQSNVAFHLMNRACNTRFIEKLTIREIEVIAETCKNLAAISEKKTDSVQWLKICLNLLLGLIPTPKTEARKTQILLLLASEYYQLDSLDIADTIVTQLLNETEGLIALSAFLIKFKILDKRQVQDPESYSAACKLLQERVVLVNAKEEAINLLFTILHLIAPHSTPDALKLADWLLAQNESIPEKASLFERVFLVKIHLLASPTSKIVKEEALESVKAVIRTIGVAGNVSSNGSSCAQMIVWRSGINAMNEHRYQDAIDWLNVALKLVTGAANDDRNSASIQLKLALACGAFVLNSLYWN</sequence>
<keyword evidence="3" id="KW-1185">Reference proteome</keyword>
<evidence type="ECO:0008006" key="4">
    <source>
        <dbReference type="Google" id="ProtNLM"/>
    </source>
</evidence>
<protein>
    <recommendedName>
        <fullName evidence="4">Protein ZIP4 homolog</fullName>
    </recommendedName>
</protein>
<accession>A0A507EN10</accession>
<dbReference type="PANTHER" id="PTHR40375">
    <property type="entry name" value="SPORULATION-SPECIFIC PROTEIN 22"/>
    <property type="match status" value="1"/>
</dbReference>
<dbReference type="STRING" id="246404.A0A507EN10"/>
<dbReference type="Pfam" id="PF08631">
    <property type="entry name" value="SPO22"/>
    <property type="match status" value="1"/>
</dbReference>
<gene>
    <name evidence="2" type="ORF">CcCBS67573_g08342</name>
</gene>
<evidence type="ECO:0000313" key="2">
    <source>
        <dbReference type="EMBL" id="TPX64705.1"/>
    </source>
</evidence>